<dbReference type="InterPro" id="IPR002047">
    <property type="entry name" value="Adipokinetic_hormone_CS"/>
</dbReference>
<dbReference type="AlphaFoldDB" id="A0AAV2S481"/>
<name>A0AAV2S481_MEGNR</name>
<feature type="non-terminal residue" evidence="6">
    <location>
        <position position="1"/>
    </location>
</feature>
<evidence type="ECO:0000256" key="1">
    <source>
        <dbReference type="ARBA" id="ARBA00002463"/>
    </source>
</evidence>
<reference evidence="6 7" key="1">
    <citation type="submission" date="2024-05" db="EMBL/GenBank/DDBJ databases">
        <authorList>
            <person name="Wallberg A."/>
        </authorList>
    </citation>
    <scope>NUCLEOTIDE SEQUENCE [LARGE SCALE GENOMIC DNA]</scope>
</reference>
<sequence length="133" mass="14412">SIPPPVSTTPSMRSWLALVVLAAVALSFTQAQVTFTRSWAPMGKRQVTFSRGWAPMGKRQVTFSRGWAPNAMGKRTMEAVGTGEASQKEMPDGGDCGDVRLCILFYLNEHLNNLSGTNCDLNTLTADTTSTQN</sequence>
<dbReference type="GO" id="GO:0005179">
    <property type="term" value="F:hormone activity"/>
    <property type="evidence" value="ECO:0007669"/>
    <property type="project" value="InterPro"/>
</dbReference>
<organism evidence="6 7">
    <name type="scientific">Meganyctiphanes norvegica</name>
    <name type="common">Northern krill</name>
    <name type="synonym">Thysanopoda norvegica</name>
    <dbReference type="NCBI Taxonomy" id="48144"/>
    <lineage>
        <taxon>Eukaryota</taxon>
        <taxon>Metazoa</taxon>
        <taxon>Ecdysozoa</taxon>
        <taxon>Arthropoda</taxon>
        <taxon>Crustacea</taxon>
        <taxon>Multicrustacea</taxon>
        <taxon>Malacostraca</taxon>
        <taxon>Eumalacostraca</taxon>
        <taxon>Eucarida</taxon>
        <taxon>Euphausiacea</taxon>
        <taxon>Euphausiidae</taxon>
        <taxon>Meganyctiphanes</taxon>
    </lineage>
</organism>
<dbReference type="GO" id="GO:0031409">
    <property type="term" value="F:pigment binding"/>
    <property type="evidence" value="ECO:0007669"/>
    <property type="project" value="UniProtKB-KW"/>
</dbReference>
<gene>
    <name evidence="6" type="ORF">MNOR_LOCUS32167</name>
</gene>
<evidence type="ECO:0000313" key="6">
    <source>
        <dbReference type="EMBL" id="CAL4158944.1"/>
    </source>
</evidence>
<dbReference type="PROSITE" id="PS00256">
    <property type="entry name" value="AKH"/>
    <property type="match status" value="3"/>
</dbReference>
<protein>
    <submittedName>
        <fullName evidence="6">Uncharacterized protein</fullName>
    </submittedName>
</protein>
<accession>A0AAV2S481</accession>
<comment type="caution">
    <text evidence="6">The sequence shown here is derived from an EMBL/GenBank/DDBJ whole genome shotgun (WGS) entry which is preliminary data.</text>
</comment>
<keyword evidence="5" id="KW-0732">Signal</keyword>
<comment type="subcellular location">
    <subcellularLocation>
        <location evidence="2">Secreted</location>
    </subcellularLocation>
</comment>
<keyword evidence="4" id="KW-0964">Secreted</keyword>
<comment type="function">
    <text evidence="1">This hormone adapts the animal to light backgrounds by stimulating concentration of the pigment of its red body-chromatophores.</text>
</comment>
<evidence type="ECO:0000256" key="2">
    <source>
        <dbReference type="ARBA" id="ARBA00004613"/>
    </source>
</evidence>
<dbReference type="EMBL" id="CAXKWB010043093">
    <property type="protein sequence ID" value="CAL4158944.1"/>
    <property type="molecule type" value="Genomic_DNA"/>
</dbReference>
<feature type="chain" id="PRO_5043954531" evidence="5">
    <location>
        <begin position="32"/>
        <end position="133"/>
    </location>
</feature>
<evidence type="ECO:0000256" key="5">
    <source>
        <dbReference type="SAM" id="SignalP"/>
    </source>
</evidence>
<feature type="signal peptide" evidence="5">
    <location>
        <begin position="1"/>
        <end position="31"/>
    </location>
</feature>
<keyword evidence="3" id="KW-0608">Pigment</keyword>
<evidence type="ECO:0000313" key="7">
    <source>
        <dbReference type="Proteomes" id="UP001497623"/>
    </source>
</evidence>
<evidence type="ECO:0000256" key="3">
    <source>
        <dbReference type="ARBA" id="ARBA00022474"/>
    </source>
</evidence>
<dbReference type="Proteomes" id="UP001497623">
    <property type="component" value="Unassembled WGS sequence"/>
</dbReference>
<proteinExistence type="predicted"/>
<keyword evidence="7" id="KW-1185">Reference proteome</keyword>
<evidence type="ECO:0000256" key="4">
    <source>
        <dbReference type="ARBA" id="ARBA00022525"/>
    </source>
</evidence>
<dbReference type="GO" id="GO:0005576">
    <property type="term" value="C:extracellular region"/>
    <property type="evidence" value="ECO:0007669"/>
    <property type="project" value="UniProtKB-SubCell"/>
</dbReference>